<keyword evidence="2" id="KW-1185">Reference proteome</keyword>
<evidence type="ECO:0000313" key="2">
    <source>
        <dbReference type="Proteomes" id="UP000317178"/>
    </source>
</evidence>
<reference evidence="1 2" key="1">
    <citation type="submission" date="2019-02" db="EMBL/GenBank/DDBJ databases">
        <title>Deep-cultivation of Planctomycetes and their phenomic and genomic characterization uncovers novel biology.</title>
        <authorList>
            <person name="Wiegand S."/>
            <person name="Jogler M."/>
            <person name="Boedeker C."/>
            <person name="Pinto D."/>
            <person name="Vollmers J."/>
            <person name="Rivas-Marin E."/>
            <person name="Kohn T."/>
            <person name="Peeters S.H."/>
            <person name="Heuer A."/>
            <person name="Rast P."/>
            <person name="Oberbeckmann S."/>
            <person name="Bunk B."/>
            <person name="Jeske O."/>
            <person name="Meyerdierks A."/>
            <person name="Storesund J.E."/>
            <person name="Kallscheuer N."/>
            <person name="Luecker S."/>
            <person name="Lage O.M."/>
            <person name="Pohl T."/>
            <person name="Merkel B.J."/>
            <person name="Hornburger P."/>
            <person name="Mueller R.-W."/>
            <person name="Bruemmer F."/>
            <person name="Labrenz M."/>
            <person name="Spormann A.M."/>
            <person name="Op den Camp H."/>
            <person name="Overmann J."/>
            <person name="Amann R."/>
            <person name="Jetten M.S.M."/>
            <person name="Mascher T."/>
            <person name="Medema M.H."/>
            <person name="Devos D.P."/>
            <person name="Kaster A.-K."/>
            <person name="Ovreas L."/>
            <person name="Rohde M."/>
            <person name="Galperin M.Y."/>
            <person name="Jogler C."/>
        </authorList>
    </citation>
    <scope>NUCLEOTIDE SEQUENCE [LARGE SCALE GENOMIC DNA]</scope>
    <source>
        <strain evidence="1 2">Pla110</strain>
    </source>
</reference>
<organism evidence="1 2">
    <name type="scientific">Polystyrenella longa</name>
    <dbReference type="NCBI Taxonomy" id="2528007"/>
    <lineage>
        <taxon>Bacteria</taxon>
        <taxon>Pseudomonadati</taxon>
        <taxon>Planctomycetota</taxon>
        <taxon>Planctomycetia</taxon>
        <taxon>Planctomycetales</taxon>
        <taxon>Planctomycetaceae</taxon>
        <taxon>Polystyrenella</taxon>
    </lineage>
</organism>
<evidence type="ECO:0000313" key="1">
    <source>
        <dbReference type="EMBL" id="QDU78588.1"/>
    </source>
</evidence>
<protein>
    <submittedName>
        <fullName evidence="1">Uncharacterized protein</fullName>
    </submittedName>
</protein>
<dbReference type="Proteomes" id="UP000317178">
    <property type="component" value="Chromosome"/>
</dbReference>
<sequence>MQPIEILTAKRDFLESVDEISWRRLVDQLIEEIEGSLGCQIRTGPIEGYSIGKGGFLYSNRRGPLQRMFSRILERDFGSDHYRRLTPCVSDQVLYYDNLRLITRDGKEFAEYIYKPGETGVWRWQLFGWFEDESEEYECFDEP</sequence>
<dbReference type="KEGG" id="plon:Pla110_02920"/>
<name>A0A518CH85_9PLAN</name>
<dbReference type="AlphaFoldDB" id="A0A518CH85"/>
<dbReference type="EMBL" id="CP036281">
    <property type="protein sequence ID" value="QDU78588.1"/>
    <property type="molecule type" value="Genomic_DNA"/>
</dbReference>
<gene>
    <name evidence="1" type="ORF">Pla110_02920</name>
</gene>
<accession>A0A518CH85</accession>
<proteinExistence type="predicted"/>